<dbReference type="Proteomes" id="UP001058626">
    <property type="component" value="Plasmid pMUM005"/>
</dbReference>
<dbReference type="EMBL" id="AP026368">
    <property type="protein sequence ID" value="BDN85384.1"/>
    <property type="molecule type" value="Genomic_DNA"/>
</dbReference>
<geneLocation type="plasmid" evidence="1 2">
    <name>pMUM005</name>
</geneLocation>
<keyword evidence="2" id="KW-1185">Reference proteome</keyword>
<keyword evidence="1" id="KW-0614">Plasmid</keyword>
<reference evidence="1" key="1">
    <citation type="submission" date="2022-06" db="EMBL/GenBank/DDBJ databases">
        <title>Complete genome sequence of Mycobacterium pseudoshottsii NJB1907-Z4.</title>
        <authorList>
            <person name="Komine T."/>
            <person name="Fukano H."/>
            <person name="Wada S."/>
        </authorList>
    </citation>
    <scope>NUCLEOTIDE SEQUENCE</scope>
    <source>
        <strain evidence="1">NJB1907-Z4</strain>
        <plasmid evidence="1">pMUM005</plasmid>
    </source>
</reference>
<name>A0A9N7QQK2_9MYCO</name>
<organism evidence="1 2">
    <name type="scientific">Mycobacterium pseudoshottsii</name>
    <dbReference type="NCBI Taxonomy" id="265949"/>
    <lineage>
        <taxon>Bacteria</taxon>
        <taxon>Bacillati</taxon>
        <taxon>Actinomycetota</taxon>
        <taxon>Actinomycetes</taxon>
        <taxon>Mycobacteriales</taxon>
        <taxon>Mycobacteriaceae</taxon>
        <taxon>Mycobacterium</taxon>
        <taxon>Mycobacterium ulcerans group</taxon>
    </lineage>
</organism>
<gene>
    <name evidence="1" type="ORF">NJB1907Z4_P0360</name>
</gene>
<evidence type="ECO:0000313" key="2">
    <source>
        <dbReference type="Proteomes" id="UP001058626"/>
    </source>
</evidence>
<sequence>MSSQVHCAHPANAKRPFDAVAGEHLARFKHPIALPLCIQQMLNIILARASLPALTSELEATPAHVGELVQARRPNGG</sequence>
<proteinExistence type="predicted"/>
<protein>
    <submittedName>
        <fullName evidence="1">Uncharacterized protein</fullName>
    </submittedName>
</protein>
<accession>A0A9N7QQK2</accession>
<dbReference type="AlphaFoldDB" id="A0A9N7QQK2"/>
<evidence type="ECO:0000313" key="1">
    <source>
        <dbReference type="EMBL" id="BDN85384.1"/>
    </source>
</evidence>